<dbReference type="Proteomes" id="UP000663305">
    <property type="component" value="Chromosome"/>
</dbReference>
<reference evidence="5" key="1">
    <citation type="submission" date="2020-11" db="EMBL/GenBank/DDBJ databases">
        <title>Carbohydrate-dependent, anaerobic sulfur respiration: A novel catabolism in halophilic archaea.</title>
        <authorList>
            <person name="Sorokin D.Y."/>
            <person name="Messina E."/>
            <person name="Smedile F."/>
            <person name="La Cono V."/>
            <person name="Hallsworth J.E."/>
            <person name="Yakimov M.M."/>
        </authorList>
    </citation>
    <scope>NUCLEOTIDE SEQUENCE</scope>
    <source>
        <strain evidence="5">HSR-Bgl</strain>
    </source>
</reference>
<dbReference type="CDD" id="cd01407">
    <property type="entry name" value="SIR2-fam"/>
    <property type="match status" value="1"/>
</dbReference>
<dbReference type="InterPro" id="IPR026591">
    <property type="entry name" value="Sirtuin_cat_small_dom_sf"/>
</dbReference>
<feature type="domain" description="Deacetylase sirtuin-type" evidence="4">
    <location>
        <begin position="22"/>
        <end position="274"/>
    </location>
</feature>
<dbReference type="InterPro" id="IPR026590">
    <property type="entry name" value="Ssirtuin_cat_dom"/>
</dbReference>
<gene>
    <name evidence="5" type="primary">sIR2</name>
    <name evidence="5" type="ORF">HSBGL_2584</name>
</gene>
<protein>
    <submittedName>
        <fullName evidence="5">NAD-dependent protein deacetylase, SIR2 family</fullName>
    </submittedName>
</protein>
<organism evidence="5 6">
    <name type="scientific">Halapricum desulfuricans</name>
    <dbReference type="NCBI Taxonomy" id="2841257"/>
    <lineage>
        <taxon>Archaea</taxon>
        <taxon>Methanobacteriati</taxon>
        <taxon>Methanobacteriota</taxon>
        <taxon>Stenosarchaea group</taxon>
        <taxon>Halobacteria</taxon>
        <taxon>Halobacteriales</taxon>
        <taxon>Haloarculaceae</taxon>
        <taxon>Halapricum</taxon>
    </lineage>
</organism>
<evidence type="ECO:0000256" key="2">
    <source>
        <dbReference type="ARBA" id="ARBA00023027"/>
    </source>
</evidence>
<evidence type="ECO:0000313" key="6">
    <source>
        <dbReference type="Proteomes" id="UP000663305"/>
    </source>
</evidence>
<feature type="binding site" evidence="3">
    <location>
        <position position="156"/>
    </location>
    <ligand>
        <name>Zn(2+)</name>
        <dbReference type="ChEBI" id="CHEBI:29105"/>
    </ligand>
</feature>
<dbReference type="InterPro" id="IPR003000">
    <property type="entry name" value="Sirtuin"/>
</dbReference>
<keyword evidence="3" id="KW-0862">Zinc</keyword>
<dbReference type="Gene3D" id="3.30.1600.10">
    <property type="entry name" value="SIR2/SIRT2 'Small Domain"/>
    <property type="match status" value="1"/>
</dbReference>
<dbReference type="SUPFAM" id="SSF52467">
    <property type="entry name" value="DHS-like NAD/FAD-binding domain"/>
    <property type="match status" value="1"/>
</dbReference>
<dbReference type="GO" id="GO:0017136">
    <property type="term" value="F:histone deacetylase activity, NAD-dependent"/>
    <property type="evidence" value="ECO:0007669"/>
    <property type="project" value="TreeGrafter"/>
</dbReference>
<dbReference type="PANTHER" id="PTHR11085">
    <property type="entry name" value="NAD-DEPENDENT PROTEIN DEACYLASE SIRTUIN-5, MITOCHONDRIAL-RELATED"/>
    <property type="match status" value="1"/>
</dbReference>
<dbReference type="AlphaFoldDB" id="A0A897NK00"/>
<dbReference type="InterPro" id="IPR029035">
    <property type="entry name" value="DHS-like_NAD/FAD-binding_dom"/>
</dbReference>
<dbReference type="GO" id="GO:0070403">
    <property type="term" value="F:NAD+ binding"/>
    <property type="evidence" value="ECO:0007669"/>
    <property type="project" value="InterPro"/>
</dbReference>
<keyword evidence="2" id="KW-0520">NAD</keyword>
<dbReference type="PANTHER" id="PTHR11085:SF10">
    <property type="entry name" value="NAD-DEPENDENT PROTEIN DEACYLASE SIRTUIN-5, MITOCHONDRIAL-RELATED"/>
    <property type="match status" value="1"/>
</dbReference>
<feature type="binding site" evidence="3">
    <location>
        <position position="153"/>
    </location>
    <ligand>
        <name>Zn(2+)</name>
        <dbReference type="ChEBI" id="CHEBI:29105"/>
    </ligand>
</feature>
<evidence type="ECO:0000256" key="3">
    <source>
        <dbReference type="PROSITE-ProRule" id="PRU00236"/>
    </source>
</evidence>
<evidence type="ECO:0000256" key="1">
    <source>
        <dbReference type="ARBA" id="ARBA00022679"/>
    </source>
</evidence>
<dbReference type="Gene3D" id="3.40.50.1220">
    <property type="entry name" value="TPP-binding domain"/>
    <property type="match status" value="1"/>
</dbReference>
<feature type="binding site" evidence="3">
    <location>
        <position position="178"/>
    </location>
    <ligand>
        <name>Zn(2+)</name>
        <dbReference type="ChEBI" id="CHEBI:29105"/>
    </ligand>
</feature>
<dbReference type="Pfam" id="PF02146">
    <property type="entry name" value="SIR2"/>
    <property type="match status" value="1"/>
</dbReference>
<feature type="active site" description="Proton acceptor" evidence="3">
    <location>
        <position position="145"/>
    </location>
</feature>
<proteinExistence type="predicted"/>
<dbReference type="InterPro" id="IPR050134">
    <property type="entry name" value="NAD-dep_sirtuin_deacylases"/>
</dbReference>
<name>A0A897NK00_9EURY</name>
<evidence type="ECO:0000313" key="5">
    <source>
        <dbReference type="EMBL" id="QSG12988.1"/>
    </source>
</evidence>
<evidence type="ECO:0000259" key="4">
    <source>
        <dbReference type="PROSITE" id="PS50305"/>
    </source>
</evidence>
<dbReference type="PROSITE" id="PS50305">
    <property type="entry name" value="SIRTUIN"/>
    <property type="match status" value="1"/>
</dbReference>
<dbReference type="EMBL" id="CP064789">
    <property type="protein sequence ID" value="QSG12988.1"/>
    <property type="molecule type" value="Genomic_DNA"/>
</dbReference>
<keyword evidence="3" id="KW-0479">Metal-binding</keyword>
<dbReference type="GO" id="GO:0046872">
    <property type="term" value="F:metal ion binding"/>
    <property type="evidence" value="ECO:0007669"/>
    <property type="project" value="UniProtKB-KW"/>
</dbReference>
<dbReference type="NCBIfam" id="NF001753">
    <property type="entry name" value="PRK00481.1-3"/>
    <property type="match status" value="1"/>
</dbReference>
<keyword evidence="1" id="KW-0808">Transferase</keyword>
<accession>A0A897NK00</accession>
<feature type="binding site" evidence="3">
    <location>
        <position position="181"/>
    </location>
    <ligand>
        <name>Zn(2+)</name>
        <dbReference type="ChEBI" id="CHEBI:29105"/>
    </ligand>
</feature>
<sequence>MASFDIEAGLLVRHLQSGMSGIDSIEAATESLAAAIADAGRVVALTGAGVSTASGIPSFRGDGGIWEQFDQRDFHYRRFEADPEGFWRDRLDLREAFYGDGETEPNAAHRALADLERDGHLDAVITQNVDGLHRAAGSETVVELHGTNREVECVECGHRLPAEAAFDRAAEGELPPRCEGCGGVLKPAVVLFGESMPDGPTIRAHELAGRSDLFLAIGSSLQVQPAAGLPARAQRSGATLAVVNLEATPVSDRAEYDLRADVTEALPALVEAVG</sequence>